<dbReference type="AlphaFoldDB" id="A0A7W8ELU9"/>
<evidence type="ECO:0000313" key="1">
    <source>
        <dbReference type="EMBL" id="MBB5083768.1"/>
    </source>
</evidence>
<comment type="caution">
    <text evidence="1">The sequence shown here is derived from an EMBL/GenBank/DDBJ whole genome shotgun (WGS) entry which is preliminary data.</text>
</comment>
<dbReference type="EMBL" id="JACHIN010000019">
    <property type="protein sequence ID" value="MBB5083768.1"/>
    <property type="molecule type" value="Genomic_DNA"/>
</dbReference>
<gene>
    <name evidence="1" type="ORF">HNR40_009273</name>
</gene>
<keyword evidence="2" id="KW-1185">Reference proteome</keyword>
<dbReference type="RefSeq" id="WP_184973182.1">
    <property type="nucleotide sequence ID" value="NZ_JACHIN010000019.1"/>
</dbReference>
<organism evidence="1 2">
    <name type="scientific">Nonomuraea endophytica</name>
    <dbReference type="NCBI Taxonomy" id="714136"/>
    <lineage>
        <taxon>Bacteria</taxon>
        <taxon>Bacillati</taxon>
        <taxon>Actinomycetota</taxon>
        <taxon>Actinomycetes</taxon>
        <taxon>Streptosporangiales</taxon>
        <taxon>Streptosporangiaceae</taxon>
        <taxon>Nonomuraea</taxon>
    </lineage>
</organism>
<dbReference type="Proteomes" id="UP000568380">
    <property type="component" value="Unassembled WGS sequence"/>
</dbReference>
<protein>
    <submittedName>
        <fullName evidence="1">Uncharacterized protein</fullName>
    </submittedName>
</protein>
<proteinExistence type="predicted"/>
<accession>A0A7W8ELU9</accession>
<name>A0A7W8ELU9_9ACTN</name>
<evidence type="ECO:0000313" key="2">
    <source>
        <dbReference type="Proteomes" id="UP000568380"/>
    </source>
</evidence>
<reference evidence="1 2" key="1">
    <citation type="submission" date="2020-08" db="EMBL/GenBank/DDBJ databases">
        <title>Genomic Encyclopedia of Type Strains, Phase IV (KMG-IV): sequencing the most valuable type-strain genomes for metagenomic binning, comparative biology and taxonomic classification.</title>
        <authorList>
            <person name="Goeker M."/>
        </authorList>
    </citation>
    <scope>NUCLEOTIDE SEQUENCE [LARGE SCALE GENOMIC DNA]</scope>
    <source>
        <strain evidence="1 2">DSM 45385</strain>
    </source>
</reference>
<sequence>MHAGYGLALAFIDTGLVVWCNGHRFWWRTGWNDRFHRAVYAWHPAIDPPRAARRVARQYALARTKPQSRAK</sequence>